<comment type="caution">
    <text evidence="5">The sequence shown here is derived from an EMBL/GenBank/DDBJ whole genome shotgun (WGS) entry which is preliminary data.</text>
</comment>
<dbReference type="InterPro" id="IPR045055">
    <property type="entry name" value="DNA2/NAM7-like"/>
</dbReference>
<keyword evidence="6" id="KW-1185">Reference proteome</keyword>
<evidence type="ECO:0000313" key="5">
    <source>
        <dbReference type="EMBL" id="PWW72400.1"/>
    </source>
</evidence>
<dbReference type="STRING" id="42249.A0A317SFI0"/>
<dbReference type="SUPFAM" id="SSF52540">
    <property type="entry name" value="P-loop containing nucleoside triphosphate hydrolases"/>
    <property type="match status" value="1"/>
</dbReference>
<keyword evidence="1" id="KW-0347">Helicase</keyword>
<evidence type="ECO:0000256" key="2">
    <source>
        <dbReference type="SAM" id="MobiDB-lite"/>
    </source>
</evidence>
<dbReference type="InterPro" id="IPR047187">
    <property type="entry name" value="SF1_C_Upf1"/>
</dbReference>
<dbReference type="GO" id="GO:0005829">
    <property type="term" value="C:cytosol"/>
    <property type="evidence" value="ECO:0007669"/>
    <property type="project" value="TreeGrafter"/>
</dbReference>
<evidence type="ECO:0000259" key="4">
    <source>
        <dbReference type="Pfam" id="PF13087"/>
    </source>
</evidence>
<evidence type="ECO:0000259" key="3">
    <source>
        <dbReference type="Pfam" id="PF13086"/>
    </source>
</evidence>
<dbReference type="EMBL" id="PYWC01000107">
    <property type="protein sequence ID" value="PWW72400.1"/>
    <property type="molecule type" value="Genomic_DNA"/>
</dbReference>
<evidence type="ECO:0000313" key="6">
    <source>
        <dbReference type="Proteomes" id="UP000246991"/>
    </source>
</evidence>
<dbReference type="GO" id="GO:0004386">
    <property type="term" value="F:helicase activity"/>
    <property type="evidence" value="ECO:0007669"/>
    <property type="project" value="InterPro"/>
</dbReference>
<dbReference type="PANTHER" id="PTHR10887:SF322">
    <property type="entry name" value="HELICASE MOV-10"/>
    <property type="match status" value="1"/>
</dbReference>
<keyword evidence="1" id="KW-0067">ATP-binding</keyword>
<dbReference type="InterPro" id="IPR041677">
    <property type="entry name" value="DNA2/NAM7_AAA_11"/>
</dbReference>
<feature type="compositionally biased region" description="Polar residues" evidence="2">
    <location>
        <begin position="112"/>
        <end position="123"/>
    </location>
</feature>
<dbReference type="InterPro" id="IPR027417">
    <property type="entry name" value="P-loop_NTPase"/>
</dbReference>
<keyword evidence="1" id="KW-0378">Hydrolase</keyword>
<reference evidence="5 6" key="1">
    <citation type="submission" date="2018-03" db="EMBL/GenBank/DDBJ databases">
        <title>Genomes of Pezizomycetes fungi and the evolution of truffles.</title>
        <authorList>
            <person name="Murat C."/>
            <person name="Payen T."/>
            <person name="Noel B."/>
            <person name="Kuo A."/>
            <person name="Martin F.M."/>
        </authorList>
    </citation>
    <scope>NUCLEOTIDE SEQUENCE [LARGE SCALE GENOMIC DNA]</scope>
    <source>
        <strain evidence="5">091103-1</strain>
    </source>
</reference>
<organism evidence="5 6">
    <name type="scientific">Tuber magnatum</name>
    <name type="common">white Piedmont truffle</name>
    <dbReference type="NCBI Taxonomy" id="42249"/>
    <lineage>
        <taxon>Eukaryota</taxon>
        <taxon>Fungi</taxon>
        <taxon>Dikarya</taxon>
        <taxon>Ascomycota</taxon>
        <taxon>Pezizomycotina</taxon>
        <taxon>Pezizomycetes</taxon>
        <taxon>Pezizales</taxon>
        <taxon>Tuberaceae</taxon>
        <taxon>Tuber</taxon>
    </lineage>
</organism>
<dbReference type="CDD" id="cd18808">
    <property type="entry name" value="SF1_C_Upf1"/>
    <property type="match status" value="1"/>
</dbReference>
<feature type="compositionally biased region" description="Polar residues" evidence="2">
    <location>
        <begin position="869"/>
        <end position="882"/>
    </location>
</feature>
<feature type="compositionally biased region" description="Basic and acidic residues" evidence="2">
    <location>
        <begin position="853"/>
        <end position="868"/>
    </location>
</feature>
<evidence type="ECO:0000256" key="1">
    <source>
        <dbReference type="ARBA" id="ARBA00022806"/>
    </source>
</evidence>
<feature type="domain" description="DNA2/NAM7 helicase-like C-terminal" evidence="4">
    <location>
        <begin position="628"/>
        <end position="811"/>
    </location>
</feature>
<feature type="compositionally biased region" description="Polar residues" evidence="2">
    <location>
        <begin position="66"/>
        <end position="79"/>
    </location>
</feature>
<gene>
    <name evidence="5" type="ORF">C7212DRAFT_367102</name>
</gene>
<dbReference type="AlphaFoldDB" id="A0A317SFI0"/>
<dbReference type="Pfam" id="PF13086">
    <property type="entry name" value="AAA_11"/>
    <property type="match status" value="1"/>
</dbReference>
<proteinExistence type="predicted"/>
<dbReference type="Proteomes" id="UP000246991">
    <property type="component" value="Unassembled WGS sequence"/>
</dbReference>
<name>A0A317SFI0_9PEZI</name>
<feature type="domain" description="DNA2/NAM7 helicase helicase" evidence="3">
    <location>
        <begin position="400"/>
        <end position="462"/>
    </location>
</feature>
<dbReference type="OrthoDB" id="6513042at2759"/>
<sequence length="966" mass="107692">MSPSTPLRTVPPSPLASYATGYVPNTSHTPLSSTSQALPATTMSYAMVTKGNNAPTFPSGVFQPPVSRTPQQVSLPHNAQQQHHHQQGIAMQSGFHPPQAFRPNPLQPPFSPSGQLTSGASSSPVKPWQPDVYTLPFIPHYLQAINTLPAVLVASLPAPSIPYHSFISSFCGSAFLRPLPPAPTVPPVPSTSALASSSDLTPTIYSEYFFNLLSHEVSAQHKEFRKYDLFNVPIYIQEPSQSLYRLVVPGIRENNPPVQLGDVVKLRQVRQPGYMGMGGTFTGYQYDACIYGMDKTVGYIVLRVDHLVLESGRFNVCFVVQEKQWTGAARSIEDLGAELRGTSSREVAGNPAEGTKVNGVEANNRPEVFVRRMLFPEKEDGIWQTTLSRGIFKRRWFDGELNYEQQKAVDTILQQNYGNVPYLISGPPGTGKTKTIVEVANDMFSVPEWKKLMGFRVVVCSTRDAEILVEARCTNRDLARWEKSVFDSLRGIGDESDGNDPTASGVVEKGQMVNVHWTALLLDEAAQGIEPEVAVAVSVVVPPEEASVDRPIFVMAGDQRQLGPRTVSRVPQLDMSLFERLFLRELYSQHPLARQSFTHAYEQSPRVWSAERILERKKGLLPYLRPPFTNLIRNYRSHPAILAVPSTLFYNDTLVPEASNTNYLEGWSGWKGRRGIPVKFCLNGGMDEWHEEGVSFYNLREIKIACNIARDLALSGLIAPHEIAIMAQFREQIRRLRRALRSPVYNLRDVNVGPIESYQGSEHRFVIICTTRSRERFLEGDLERGLGVIFENRRVCVAMTRAKEGLIVIGNPWILGKDPVWRAWMGFCWRHNSVEKDPFEDKEVDQALNPQANEKDVMHGHEDSRPNKENPSLSNGHSNHTSGKLPAIMELKVNNWQPPEDERETPQYISRLETALVYRSRVNNGYTGALGAVNGGFDEDDPMWTAGIVAEEAVRGGIGNGDLLGE</sequence>
<feature type="region of interest" description="Disordered" evidence="2">
    <location>
        <begin position="56"/>
        <end position="123"/>
    </location>
</feature>
<dbReference type="InterPro" id="IPR041679">
    <property type="entry name" value="DNA2/NAM7-like_C"/>
</dbReference>
<dbReference type="Gene3D" id="3.40.50.300">
    <property type="entry name" value="P-loop containing nucleotide triphosphate hydrolases"/>
    <property type="match status" value="2"/>
</dbReference>
<dbReference type="GO" id="GO:0035194">
    <property type="term" value="P:regulatory ncRNA-mediated post-transcriptional gene silencing"/>
    <property type="evidence" value="ECO:0007669"/>
    <property type="project" value="TreeGrafter"/>
</dbReference>
<keyword evidence="1" id="KW-0547">Nucleotide-binding</keyword>
<accession>A0A317SFI0</accession>
<feature type="region of interest" description="Disordered" evidence="2">
    <location>
        <begin position="849"/>
        <end position="883"/>
    </location>
</feature>
<dbReference type="Pfam" id="PF13087">
    <property type="entry name" value="AAA_12"/>
    <property type="match status" value="1"/>
</dbReference>
<dbReference type="PANTHER" id="PTHR10887">
    <property type="entry name" value="DNA2/NAM7 HELICASE FAMILY"/>
    <property type="match status" value="1"/>
</dbReference>
<protein>
    <submittedName>
        <fullName evidence="5">Uncharacterized protein</fullName>
    </submittedName>
</protein>